<dbReference type="CDD" id="cd18793">
    <property type="entry name" value="SF2_C_SNF"/>
    <property type="match status" value="1"/>
</dbReference>
<dbReference type="EMBL" id="NHMP01000001">
    <property type="protein sequence ID" value="OXE51049.1"/>
    <property type="molecule type" value="Genomic_DNA"/>
</dbReference>
<dbReference type="CDD" id="cd18012">
    <property type="entry name" value="DEXQc_arch_SWI2_SNF2"/>
    <property type="match status" value="1"/>
</dbReference>
<dbReference type="Pfam" id="PF00271">
    <property type="entry name" value="Helicase_C"/>
    <property type="match status" value="1"/>
</dbReference>
<dbReference type="InterPro" id="IPR049730">
    <property type="entry name" value="SNF2/RAD54-like_C"/>
</dbReference>
<evidence type="ECO:0008006" key="6">
    <source>
        <dbReference type="Google" id="ProtNLM"/>
    </source>
</evidence>
<reference evidence="5" key="1">
    <citation type="submission" date="2017-05" db="EMBL/GenBank/DDBJ databases">
        <title>Improved OligoMM genomes.</title>
        <authorList>
            <person name="Garzetti D."/>
        </authorList>
    </citation>
    <scope>NUCLEOTIDE SEQUENCE [LARGE SCALE GENOMIC DNA]</scope>
    <source>
        <strain evidence="5">YL45</strain>
    </source>
</reference>
<evidence type="ECO:0000259" key="3">
    <source>
        <dbReference type="PROSITE" id="PS51194"/>
    </source>
</evidence>
<feature type="domain" description="Helicase ATP-binding" evidence="2">
    <location>
        <begin position="922"/>
        <end position="1078"/>
    </location>
</feature>
<feature type="domain" description="Helicase C-terminal" evidence="3">
    <location>
        <begin position="1201"/>
        <end position="1346"/>
    </location>
</feature>
<dbReference type="SUPFAM" id="SSF52540">
    <property type="entry name" value="P-loop containing nucleoside triphosphate hydrolases"/>
    <property type="match status" value="2"/>
</dbReference>
<comment type="caution">
    <text evidence="4">The sequence shown here is derived from an EMBL/GenBank/DDBJ whole genome shotgun (WGS) entry which is preliminary data.</text>
</comment>
<organism evidence="4 5">
    <name type="scientific">Turicimonas muris</name>
    <dbReference type="NCBI Taxonomy" id="1796652"/>
    <lineage>
        <taxon>Bacteria</taxon>
        <taxon>Pseudomonadati</taxon>
        <taxon>Pseudomonadota</taxon>
        <taxon>Betaproteobacteria</taxon>
        <taxon>Burkholderiales</taxon>
        <taxon>Sutterellaceae</taxon>
        <taxon>Turicimonas</taxon>
    </lineage>
</organism>
<dbReference type="Gene3D" id="3.40.50.300">
    <property type="entry name" value="P-loop containing nucleotide triphosphate hydrolases"/>
    <property type="match status" value="1"/>
</dbReference>
<gene>
    <name evidence="4" type="ORF">ADH67_01775</name>
</gene>
<dbReference type="SMART" id="SM00487">
    <property type="entry name" value="DEXDc"/>
    <property type="match status" value="1"/>
</dbReference>
<dbReference type="PANTHER" id="PTHR10799">
    <property type="entry name" value="SNF2/RAD54 HELICASE FAMILY"/>
    <property type="match status" value="1"/>
</dbReference>
<accession>A0A227KRA4</accession>
<dbReference type="InterPro" id="IPR027417">
    <property type="entry name" value="P-loop_NTPase"/>
</dbReference>
<name>A0A227KRA4_9BURK</name>
<keyword evidence="1" id="KW-0378">Hydrolase</keyword>
<dbReference type="InterPro" id="IPR038718">
    <property type="entry name" value="SNF2-like_sf"/>
</dbReference>
<dbReference type="GeneID" id="78363251"/>
<dbReference type="InterPro" id="IPR013663">
    <property type="entry name" value="Helicase_SWF/SNF/SWI_bac"/>
</dbReference>
<protein>
    <recommendedName>
        <fullName evidence="6">ATP-dependent helicase</fullName>
    </recommendedName>
</protein>
<proteinExistence type="predicted"/>
<dbReference type="InterPro" id="IPR001650">
    <property type="entry name" value="Helicase_C-like"/>
</dbReference>
<dbReference type="GO" id="GO:0004386">
    <property type="term" value="F:helicase activity"/>
    <property type="evidence" value="ECO:0007669"/>
    <property type="project" value="UniProtKB-KW"/>
</dbReference>
<dbReference type="RefSeq" id="WP_084081401.1">
    <property type="nucleotide sequence ID" value="NZ_CAMQZD010000026.1"/>
</dbReference>
<evidence type="ECO:0000259" key="2">
    <source>
        <dbReference type="PROSITE" id="PS51192"/>
    </source>
</evidence>
<dbReference type="InterPro" id="IPR014001">
    <property type="entry name" value="Helicase_ATP-bd"/>
</dbReference>
<dbReference type="PROSITE" id="PS51192">
    <property type="entry name" value="HELICASE_ATP_BIND_1"/>
    <property type="match status" value="1"/>
</dbReference>
<dbReference type="GO" id="GO:0016787">
    <property type="term" value="F:hydrolase activity"/>
    <property type="evidence" value="ECO:0007669"/>
    <property type="project" value="UniProtKB-KW"/>
</dbReference>
<keyword evidence="5" id="KW-1185">Reference proteome</keyword>
<dbReference type="InterPro" id="IPR000330">
    <property type="entry name" value="SNF2_N"/>
</dbReference>
<dbReference type="SMART" id="SM00490">
    <property type="entry name" value="HELICc"/>
    <property type="match status" value="1"/>
</dbReference>
<dbReference type="Pfam" id="PF00176">
    <property type="entry name" value="SNF2-rel_dom"/>
    <property type="match status" value="1"/>
</dbReference>
<dbReference type="GO" id="GO:0005524">
    <property type="term" value="F:ATP binding"/>
    <property type="evidence" value="ECO:0007669"/>
    <property type="project" value="InterPro"/>
</dbReference>
<dbReference type="Proteomes" id="UP000214610">
    <property type="component" value="Unassembled WGS sequence"/>
</dbReference>
<dbReference type="Gene3D" id="3.40.50.10810">
    <property type="entry name" value="Tandem AAA-ATPase domain"/>
    <property type="match status" value="1"/>
</dbReference>
<sequence length="1360" mass="153920">MFLLPSIQDFIDEKTSDSIEFCLLVCLTNGDGDPYAIQQMRSILGLPWYLVDSSVPAWMFDEDYWYKLAKDPDVDDICVNPLFAASLFLHVSQTIITGFADQISQKYCFTDKSGALLLAKVVRCFKKNLSKGNTFSEREYQRMVESRYIQAVLVWMAFLSGKTNFLSSLPSNVLEAFWDQFVAVFRREPIVLAANLCENLKSFLLDKEKEGVLDAAEITPSQFFLFYIDCFNGANLHKISAEVVAQIPAYFFLSLFYTFEGHYKEAVATIQKACKEISNKRVVDDPFLNTFLGIYLLLGKQDPSLFKKAVSLASLKQTKIPRDGGILFELCSRITDTESSEWDNAVRYYLQGFNPESFSFWWALLCTKLRPESTQRDNLKSYSEAPELPMFFRREADAVLNPEKYENGETTFSYDNKTCDFGVPPLMSLIKVQAEWERVIERIIQIQNGRTRRPDTEDSERFVYEIDEDTLEIWPRLQKRTKNGSWTSGKSLTLSAFKKSTSPSGPVENALRNLVEGGERFVSSRLGGAEAMSHLIGYPYVYRLDTDLSQRIEVCKGSLELSFTKNKNGEIVPHHNLENFSQAALLTYDYLSVWESPEVLKIYHLSHEEQQILGQLNKVKSFPARSVKPLTQMIKEISTDIPVLSDLVSDKEMKPTAKAVSKITFQFSPTDYNCYSVHAVVRPVPGSTMAFEPGHGLQFVTVNVNKELVSVSRDLKKEKTNWEEIENKLLSFSDYQENSDTWILNTEQVLEFMEVLRENKGICDIAWPQEVKFKVDKPPITFDSINLNIRSIGSWLTMQGKVQLDGKTALEMDELLDKIREAKGRFIKLDDTEYVAISDKLKKVLSQIAKVTHKKKKELEISAFNAGSLKELEDAGVSLNADQEYRDLLSRIDSANNLNVSVPSALQAELRSYQIDGFEWLARLAHWGAGAILADDMGLGKTIQTITLLLFRASQGPSLVVTPSSVLYNWRDEISRFAPSLNIHIFNSGDRKKILETAGNNDVVLCTYGVLSSEIENMSKPVWNVVVLDEAHAIKNRTSQISKNVHSLKSKARVLLTGTPIQNHLSEIWNLFDFANPGLLGSLPDFSERFIIPIEKYQDKDQQRLLKKMISPFLLRRTKAEVLEELPQKTEITIKVSMSPEETALYENLRNNTLENLASGEINSIQAMAALTKLRQAACNPKLVDAKLDIPSSKASVFLELVKDLIANNHRALVFSQFTSHLALIKQVLDEAKIEYLYLDGSTPTSERKGLVEKFQTGLTPIFLISLKAGGLGLNLTGADYVIHLDPWWNPAIEDQASDRAYRIGQERAVTIYRLITENTIEEKIIDLHLTKRSLADALLEGADMSSKLSKEEILKLLSV</sequence>
<evidence type="ECO:0000313" key="4">
    <source>
        <dbReference type="EMBL" id="OXE51049.1"/>
    </source>
</evidence>
<dbReference type="Pfam" id="PF08455">
    <property type="entry name" value="SNF2_assoc"/>
    <property type="match status" value="1"/>
</dbReference>
<evidence type="ECO:0000313" key="5">
    <source>
        <dbReference type="Proteomes" id="UP000214610"/>
    </source>
</evidence>
<evidence type="ECO:0000256" key="1">
    <source>
        <dbReference type="ARBA" id="ARBA00022801"/>
    </source>
</evidence>
<dbReference type="PROSITE" id="PS51194">
    <property type="entry name" value="HELICASE_CTER"/>
    <property type="match status" value="1"/>
</dbReference>